<proteinExistence type="predicted"/>
<keyword evidence="2" id="KW-1185">Reference proteome</keyword>
<reference evidence="1 2" key="1">
    <citation type="journal article" date="2023" name="Microb. Genom.">
        <title>Mesoterricola silvestris gen. nov., sp. nov., Mesoterricola sediminis sp. nov., Geothrix oryzae sp. nov., Geothrix edaphica sp. nov., Geothrix rubra sp. nov., and Geothrix limicola sp. nov., six novel members of Acidobacteriota isolated from soils.</title>
        <authorList>
            <person name="Weisberg A.J."/>
            <person name="Pearce E."/>
            <person name="Kramer C.G."/>
            <person name="Chang J.H."/>
            <person name="Clarke C.R."/>
        </authorList>
    </citation>
    <scope>NUCLEOTIDE SEQUENCE [LARGE SCALE GENOMIC DNA]</scope>
    <source>
        <strain evidence="1 2">NB05-1H</strain>
    </source>
</reference>
<sequence>MFTVIVAVLGTLAGSLLTGALQHYSQRAARRAEAATARSSEGLAAVADLAAALADHRRAMWVREELRLRQEDWTEARAESHRTRSALTVPLLRVQLLMPAVADAAQTAARATYALRGGWESGETGLAARREHAIAKTDELVTAAGRHLSAA</sequence>
<gene>
    <name evidence="1" type="ORF">PV666_50780</name>
</gene>
<dbReference type="RefSeq" id="WP_119612077.1">
    <property type="nucleotide sequence ID" value="NZ_CP122371.1"/>
</dbReference>
<dbReference type="Proteomes" id="UP001272987">
    <property type="component" value="Unassembled WGS sequence"/>
</dbReference>
<comment type="caution">
    <text evidence="1">The sequence shown here is derived from an EMBL/GenBank/DDBJ whole genome shotgun (WGS) entry which is preliminary data.</text>
</comment>
<accession>A0ABU4MDS4</accession>
<organism evidence="1 2">
    <name type="scientific">Streptomyces acidiscabies</name>
    <dbReference type="NCBI Taxonomy" id="42234"/>
    <lineage>
        <taxon>Bacteria</taxon>
        <taxon>Bacillati</taxon>
        <taxon>Actinomycetota</taxon>
        <taxon>Actinomycetes</taxon>
        <taxon>Kitasatosporales</taxon>
        <taxon>Streptomycetaceae</taxon>
        <taxon>Streptomyces</taxon>
    </lineage>
</organism>
<evidence type="ECO:0000313" key="1">
    <source>
        <dbReference type="EMBL" id="MDX3026088.1"/>
    </source>
</evidence>
<name>A0ABU4MDS4_9ACTN</name>
<evidence type="ECO:0000313" key="2">
    <source>
        <dbReference type="Proteomes" id="UP001272987"/>
    </source>
</evidence>
<dbReference type="EMBL" id="JARAWP010000069">
    <property type="protein sequence ID" value="MDX3026088.1"/>
    <property type="molecule type" value="Genomic_DNA"/>
</dbReference>
<protein>
    <submittedName>
        <fullName evidence="1">Protein kilB</fullName>
    </submittedName>
</protein>